<evidence type="ECO:0000313" key="9">
    <source>
        <dbReference type="EMBL" id="RRJ86971.1"/>
    </source>
</evidence>
<dbReference type="InterPro" id="IPR031656">
    <property type="entry name" value="DAO_C"/>
</dbReference>
<dbReference type="OrthoDB" id="9766796at2"/>
<dbReference type="Gene3D" id="1.10.8.870">
    <property type="entry name" value="Alpha-glycerophosphate oxidase, cap domain"/>
    <property type="match status" value="1"/>
</dbReference>
<proteinExistence type="inferred from homology"/>
<dbReference type="InterPro" id="IPR036188">
    <property type="entry name" value="FAD/NAD-bd_sf"/>
</dbReference>
<protein>
    <submittedName>
        <fullName evidence="9">Glycerol-3-phosphate dehydrogenase/oxidase</fullName>
    </submittedName>
</protein>
<dbReference type="Proteomes" id="UP000274391">
    <property type="component" value="Unassembled WGS sequence"/>
</dbReference>
<dbReference type="InterPro" id="IPR000447">
    <property type="entry name" value="G3P_DH_FAD-dep"/>
</dbReference>
<dbReference type="AlphaFoldDB" id="A0A3P3VVY5"/>
<dbReference type="PANTHER" id="PTHR11985">
    <property type="entry name" value="GLYCEROL-3-PHOSPHATE DEHYDROGENASE"/>
    <property type="match status" value="1"/>
</dbReference>
<evidence type="ECO:0000256" key="3">
    <source>
        <dbReference type="ARBA" id="ARBA00022630"/>
    </source>
</evidence>
<dbReference type="GO" id="GO:0006071">
    <property type="term" value="P:glycerol metabolic process"/>
    <property type="evidence" value="ECO:0007669"/>
    <property type="project" value="UniProtKB-KW"/>
</dbReference>
<comment type="cofactor">
    <cofactor evidence="1">
        <name>FAD</name>
        <dbReference type="ChEBI" id="CHEBI:57692"/>
    </cofactor>
</comment>
<dbReference type="Pfam" id="PF16901">
    <property type="entry name" value="DAO_C"/>
    <property type="match status" value="1"/>
</dbReference>
<keyword evidence="4" id="KW-0319">Glycerol metabolism</keyword>
<dbReference type="SUPFAM" id="SSF51905">
    <property type="entry name" value="FAD/NAD(P)-binding domain"/>
    <property type="match status" value="1"/>
</dbReference>
<dbReference type="Gene3D" id="3.50.50.60">
    <property type="entry name" value="FAD/NAD(P)-binding domain"/>
    <property type="match status" value="1"/>
</dbReference>
<feature type="domain" description="Alpha-glycerophosphate oxidase C-terminal" evidence="8">
    <location>
        <begin position="418"/>
        <end position="538"/>
    </location>
</feature>
<evidence type="ECO:0000313" key="10">
    <source>
        <dbReference type="Proteomes" id="UP000274391"/>
    </source>
</evidence>
<keyword evidence="5" id="KW-0274">FAD</keyword>
<dbReference type="PRINTS" id="PR01001">
    <property type="entry name" value="FADG3PDH"/>
</dbReference>
<gene>
    <name evidence="9" type="ORF">EG850_06080</name>
</gene>
<dbReference type="InterPro" id="IPR006076">
    <property type="entry name" value="FAD-dep_OxRdtase"/>
</dbReference>
<comment type="similarity">
    <text evidence="2">Belongs to the FAD-dependent glycerol-3-phosphate dehydrogenase family.</text>
</comment>
<dbReference type="EMBL" id="RQVS01000006">
    <property type="protein sequence ID" value="RRJ86971.1"/>
    <property type="molecule type" value="Genomic_DNA"/>
</dbReference>
<comment type="caution">
    <text evidence="9">The sequence shown here is derived from an EMBL/GenBank/DDBJ whole genome shotgun (WGS) entry which is preliminary data.</text>
</comment>
<keyword evidence="10" id="KW-1185">Reference proteome</keyword>
<dbReference type="GO" id="GO:0004368">
    <property type="term" value="F:glycerol-3-phosphate dehydrogenase (quinone) activity"/>
    <property type="evidence" value="ECO:0007669"/>
    <property type="project" value="InterPro"/>
</dbReference>
<accession>A0A3P3VVY5</accession>
<dbReference type="Pfam" id="PF01266">
    <property type="entry name" value="DAO"/>
    <property type="match status" value="1"/>
</dbReference>
<keyword evidence="6" id="KW-0560">Oxidoreductase</keyword>
<dbReference type="GO" id="GO:0046168">
    <property type="term" value="P:glycerol-3-phosphate catabolic process"/>
    <property type="evidence" value="ECO:0007669"/>
    <property type="project" value="TreeGrafter"/>
</dbReference>
<dbReference type="InterPro" id="IPR038299">
    <property type="entry name" value="DAO_C_sf"/>
</dbReference>
<organism evidence="9 10">
    <name type="scientific">Gulosibacter macacae</name>
    <dbReference type="NCBI Taxonomy" id="2488791"/>
    <lineage>
        <taxon>Bacteria</taxon>
        <taxon>Bacillati</taxon>
        <taxon>Actinomycetota</taxon>
        <taxon>Actinomycetes</taxon>
        <taxon>Micrococcales</taxon>
        <taxon>Microbacteriaceae</taxon>
        <taxon>Gulosibacter</taxon>
    </lineage>
</organism>
<dbReference type="Gene3D" id="3.30.9.10">
    <property type="entry name" value="D-Amino Acid Oxidase, subunit A, domain 2"/>
    <property type="match status" value="1"/>
</dbReference>
<evidence type="ECO:0000256" key="2">
    <source>
        <dbReference type="ARBA" id="ARBA00007330"/>
    </source>
</evidence>
<sequence length="567" mass="61494">MRAPTRENVAALQARPHAEVLIIGGGINGLATFRELVTQGVDVALVERDDFVSGASSASSHMVHGGIRYLENGEFRLVHEAVVERNLLLRNAPHVVKPLVTTIPIFRTWAGILAAPKRLLFTHRAGERHERGAVLIAIGLSIYDLFSRGRGAVPLHRFRTRGASLRAYPDLNPGLRFTATYYDASMHDPERLALDVLADGIQGGGRAANYLAAVGSRDGAVVVRDARTGEEFEIRADLVINASGPFTDLTNEALGLTTRFLGGTKGSHIVLDHPELLAATRGHELFFENSDGRIVLIYPLKGRVLVGTTDLDTDVRETPVCTDAEIDYFFGLVRHVLPGIEVNRSHIVYTFAGIRPLPSHEGLAPGFVSRDYRIERASLGATPLLSLVGGKWTTFRALGARLAAEAMDVIGADRRRDTKSNLIGGGIGFPTTAKRRAAWLQRHASGHPLALAERMLDRYGTRARHLLAEIPVDAAELSQVPGWFAQELAWLAREEQVVTLADVVLRRTPLAFLGGLTVAALREIAAVIAPVLDWDAATIDAEVTSIIELLATRHRVDVVNGGLAPEA</sequence>
<evidence type="ECO:0000259" key="8">
    <source>
        <dbReference type="Pfam" id="PF16901"/>
    </source>
</evidence>
<evidence type="ECO:0000256" key="6">
    <source>
        <dbReference type="ARBA" id="ARBA00023002"/>
    </source>
</evidence>
<evidence type="ECO:0000259" key="7">
    <source>
        <dbReference type="Pfam" id="PF01266"/>
    </source>
</evidence>
<evidence type="ECO:0000256" key="5">
    <source>
        <dbReference type="ARBA" id="ARBA00022827"/>
    </source>
</evidence>
<feature type="domain" description="FAD dependent oxidoreductase" evidence="7">
    <location>
        <begin position="20"/>
        <end position="360"/>
    </location>
</feature>
<name>A0A3P3VVY5_9MICO</name>
<evidence type="ECO:0000256" key="4">
    <source>
        <dbReference type="ARBA" id="ARBA00022798"/>
    </source>
</evidence>
<reference evidence="9 10" key="1">
    <citation type="submission" date="2018-11" db="EMBL/GenBank/DDBJ databases">
        <title>YIM 102482-1 draft genome.</title>
        <authorList>
            <person name="Li G."/>
            <person name="Jiang Y."/>
        </authorList>
    </citation>
    <scope>NUCLEOTIDE SEQUENCE [LARGE SCALE GENOMIC DNA]</scope>
    <source>
        <strain evidence="9 10">YIM 102482-1</strain>
    </source>
</reference>
<dbReference type="SUPFAM" id="SSF54373">
    <property type="entry name" value="FAD-linked reductases, C-terminal domain"/>
    <property type="match status" value="1"/>
</dbReference>
<evidence type="ECO:0000256" key="1">
    <source>
        <dbReference type="ARBA" id="ARBA00001974"/>
    </source>
</evidence>
<keyword evidence="3" id="KW-0285">Flavoprotein</keyword>
<dbReference type="RefSeq" id="WP_124971510.1">
    <property type="nucleotide sequence ID" value="NZ_RQVS01000006.1"/>
</dbReference>
<dbReference type="PANTHER" id="PTHR11985:SF35">
    <property type="entry name" value="ANAEROBIC GLYCEROL-3-PHOSPHATE DEHYDROGENASE SUBUNIT A"/>
    <property type="match status" value="1"/>
</dbReference>